<gene>
    <name evidence="4" type="ORF">GCM10008935_25290</name>
</gene>
<evidence type="ECO:0000256" key="1">
    <source>
        <dbReference type="ARBA" id="ARBA00006739"/>
    </source>
</evidence>
<proteinExistence type="inferred from homology"/>
<evidence type="ECO:0000256" key="2">
    <source>
        <dbReference type="SAM" id="Phobius"/>
    </source>
</evidence>
<dbReference type="RefSeq" id="WP_343784094.1">
    <property type="nucleotide sequence ID" value="NZ_BAAACZ010000024.1"/>
</dbReference>
<dbReference type="InterPro" id="IPR029044">
    <property type="entry name" value="Nucleotide-diphossugar_trans"/>
</dbReference>
<dbReference type="SUPFAM" id="SSF53448">
    <property type="entry name" value="Nucleotide-diphospho-sugar transferases"/>
    <property type="match status" value="1"/>
</dbReference>
<feature type="domain" description="Glycosyltransferase 2-like" evidence="3">
    <location>
        <begin position="13"/>
        <end position="133"/>
    </location>
</feature>
<keyword evidence="5" id="KW-1185">Reference proteome</keyword>
<organism evidence="4 5">
    <name type="scientific">Alkalibacillus silvisoli</name>
    <dbReference type="NCBI Taxonomy" id="392823"/>
    <lineage>
        <taxon>Bacteria</taxon>
        <taxon>Bacillati</taxon>
        <taxon>Bacillota</taxon>
        <taxon>Bacilli</taxon>
        <taxon>Bacillales</taxon>
        <taxon>Bacillaceae</taxon>
        <taxon>Alkalibacillus</taxon>
    </lineage>
</organism>
<evidence type="ECO:0000259" key="3">
    <source>
        <dbReference type="Pfam" id="PF00535"/>
    </source>
</evidence>
<keyword evidence="2" id="KW-1133">Transmembrane helix</keyword>
<keyword evidence="2" id="KW-0812">Transmembrane</keyword>
<accession>A0ABN1A616</accession>
<name>A0ABN1A616_9BACI</name>
<dbReference type="CDD" id="cd00761">
    <property type="entry name" value="Glyco_tranf_GTA_type"/>
    <property type="match status" value="1"/>
</dbReference>
<protein>
    <submittedName>
        <fullName evidence="4">Glycosyltransferase</fullName>
    </submittedName>
</protein>
<comment type="similarity">
    <text evidence="1">Belongs to the glycosyltransferase 2 family.</text>
</comment>
<dbReference type="Pfam" id="PF00535">
    <property type="entry name" value="Glycos_transf_2"/>
    <property type="match status" value="1"/>
</dbReference>
<reference evidence="4 5" key="1">
    <citation type="journal article" date="2019" name="Int. J. Syst. Evol. Microbiol.">
        <title>The Global Catalogue of Microorganisms (GCM) 10K type strain sequencing project: providing services to taxonomists for standard genome sequencing and annotation.</title>
        <authorList>
            <consortium name="The Broad Institute Genomics Platform"/>
            <consortium name="The Broad Institute Genome Sequencing Center for Infectious Disease"/>
            <person name="Wu L."/>
            <person name="Ma J."/>
        </authorList>
    </citation>
    <scope>NUCLEOTIDE SEQUENCE [LARGE SCALE GENOMIC DNA]</scope>
    <source>
        <strain evidence="4 5">JCM 14193</strain>
    </source>
</reference>
<dbReference type="EMBL" id="BAAACZ010000024">
    <property type="protein sequence ID" value="GAA0468399.1"/>
    <property type="molecule type" value="Genomic_DNA"/>
</dbReference>
<evidence type="ECO:0000313" key="4">
    <source>
        <dbReference type="EMBL" id="GAA0468399.1"/>
    </source>
</evidence>
<feature type="transmembrane region" description="Helical" evidence="2">
    <location>
        <begin position="233"/>
        <end position="252"/>
    </location>
</feature>
<dbReference type="PANTHER" id="PTHR22916">
    <property type="entry name" value="GLYCOSYLTRANSFERASE"/>
    <property type="match status" value="1"/>
</dbReference>
<dbReference type="Proteomes" id="UP001500740">
    <property type="component" value="Unassembled WGS sequence"/>
</dbReference>
<dbReference type="PANTHER" id="PTHR22916:SF3">
    <property type="entry name" value="UDP-GLCNAC:BETAGAL BETA-1,3-N-ACETYLGLUCOSAMINYLTRANSFERASE-LIKE PROTEIN 1"/>
    <property type="match status" value="1"/>
</dbReference>
<dbReference type="InterPro" id="IPR001173">
    <property type="entry name" value="Glyco_trans_2-like"/>
</dbReference>
<comment type="caution">
    <text evidence="4">The sequence shown here is derived from an EMBL/GenBank/DDBJ whole genome shotgun (WGS) entry which is preliminary data.</text>
</comment>
<keyword evidence="2" id="KW-0472">Membrane</keyword>
<sequence length="263" mass="31142">MEQQYEYVDSFISVITPAYNSEQFIEEAIRSVQAQTIDNWEMIIVDDCSKDRTVKIVESLKQQDSRIKLHKLDENKGAGYARNVAMDLAKGRFIAFLDSDDAWLPEKLEKQYQFMKRRGVGFSYTKYKLIDEDGHLSGAPYEVPSDLDFKDLLKFCHIGCLTVMLDRDKVGHVQMDLIRNRQDYLLWLDITREGVKAYALQEVLSKYRKVSNSISSNKLKVAKLNWKIYRERFGMNVIKSAWYFLHYVYFYIRKMQQQRNYKI</sequence>
<dbReference type="Gene3D" id="3.90.550.10">
    <property type="entry name" value="Spore Coat Polysaccharide Biosynthesis Protein SpsA, Chain A"/>
    <property type="match status" value="1"/>
</dbReference>
<evidence type="ECO:0000313" key="5">
    <source>
        <dbReference type="Proteomes" id="UP001500740"/>
    </source>
</evidence>